<feature type="region of interest" description="Disordered" evidence="2">
    <location>
        <begin position="161"/>
        <end position="221"/>
    </location>
</feature>
<dbReference type="PANTHER" id="PTHR33768:SF3">
    <property type="entry name" value="MIP11318P"/>
    <property type="match status" value="1"/>
</dbReference>
<dbReference type="InParanoid" id="A2ESH4"/>
<sequence>MYRAPPEVSRICVRKARDRAYQKHLNALKNVKPSIDTRQPITPNSIGKNFKRYEIEKQHNLAIQNQNVRLVHRLDKILREEHYCAQPPGRPHTLQGRFQKEQMLRITEENAKIVKAIQQSRPLLNRNDWYMHRLDHEYQLHKNAEYKQTLPMSEIIQIDEQEQSARRQSYKKDDDFANIYPPKPPSTARPEYRPSRNSVQNEEQYEVHEPPPRPTTDDKRYDVEDSENQLSLHNQIEDHLKDDFGPEKQQNDDQDFSLSIKHEIEEEAIKVDDSLDIQNENETKDTNMSLSIKGELKDNINEENLEANGKDDTKDESLSIKPQIQDQNLEANGVDDTPEANHEENNNSEPKDQNVGGLSIKPSLDNDKLEANGVDDTKDESFSLKLPINSGNLEANGVDDTPEEPKQDQKPSELQLGEKALSGAVDNLNKEEEQKEDSPKLGLAGLVNSTVNDGLEEKKEAENAPVPSLSDALLH</sequence>
<feature type="compositionally biased region" description="Basic and acidic residues" evidence="2">
    <location>
        <begin position="205"/>
        <end position="221"/>
    </location>
</feature>
<protein>
    <submittedName>
        <fullName evidence="3">Uncharacterized protein</fullName>
    </submittedName>
</protein>
<feature type="compositionally biased region" description="Polar residues" evidence="2">
    <location>
        <begin position="320"/>
        <end position="330"/>
    </location>
</feature>
<feature type="compositionally biased region" description="Basic and acidic residues" evidence="2">
    <location>
        <begin position="364"/>
        <end position="382"/>
    </location>
</feature>
<dbReference type="VEuPathDB" id="TrichDB:TVAGG3_0277790"/>
<feature type="compositionally biased region" description="Basic and acidic residues" evidence="2">
    <location>
        <begin position="308"/>
        <end position="318"/>
    </location>
</feature>
<dbReference type="KEGG" id="tva:4762279"/>
<dbReference type="AlphaFoldDB" id="A2ESH4"/>
<dbReference type="PANTHER" id="PTHR33768">
    <property type="entry name" value="MIP11318P"/>
    <property type="match status" value="1"/>
</dbReference>
<dbReference type="Proteomes" id="UP000001542">
    <property type="component" value="Unassembled WGS sequence"/>
</dbReference>
<comment type="similarity">
    <text evidence="1">Belongs to the CFAP97 family.</text>
</comment>
<evidence type="ECO:0000313" key="4">
    <source>
        <dbReference type="Proteomes" id="UP000001542"/>
    </source>
</evidence>
<feature type="compositionally biased region" description="Basic and acidic residues" evidence="2">
    <location>
        <begin position="339"/>
        <end position="352"/>
    </location>
</feature>
<dbReference type="InterPro" id="IPR038792">
    <property type="entry name" value="CFAP97D1/2"/>
</dbReference>
<accession>A2ESH4</accession>
<dbReference type="OrthoDB" id="2163395at2759"/>
<keyword evidence="4" id="KW-1185">Reference proteome</keyword>
<dbReference type="EMBL" id="DS113476">
    <property type="protein sequence ID" value="EAY04418.1"/>
    <property type="molecule type" value="Genomic_DNA"/>
</dbReference>
<dbReference type="VEuPathDB" id="TrichDB:TVAG_417160"/>
<feature type="compositionally biased region" description="Polar residues" evidence="2">
    <location>
        <begin position="276"/>
        <end position="290"/>
    </location>
</feature>
<evidence type="ECO:0000256" key="2">
    <source>
        <dbReference type="SAM" id="MobiDB-lite"/>
    </source>
</evidence>
<dbReference type="InterPro" id="IPR029488">
    <property type="entry name" value="Hmw/CFAP97"/>
</dbReference>
<dbReference type="Pfam" id="PF13879">
    <property type="entry name" value="Hmw_CFAP97"/>
    <property type="match status" value="1"/>
</dbReference>
<dbReference type="RefSeq" id="XP_001316641.1">
    <property type="nucleotide sequence ID" value="XM_001316606.1"/>
</dbReference>
<reference evidence="3" key="1">
    <citation type="submission" date="2006-10" db="EMBL/GenBank/DDBJ databases">
        <authorList>
            <person name="Amadeo P."/>
            <person name="Zhao Q."/>
            <person name="Wortman J."/>
            <person name="Fraser-Liggett C."/>
            <person name="Carlton J."/>
        </authorList>
    </citation>
    <scope>NUCLEOTIDE SEQUENCE</scope>
    <source>
        <strain evidence="3">G3</strain>
    </source>
</reference>
<proteinExistence type="inferred from homology"/>
<evidence type="ECO:0000313" key="3">
    <source>
        <dbReference type="EMBL" id="EAY04418.1"/>
    </source>
</evidence>
<organism evidence="3 4">
    <name type="scientific">Trichomonas vaginalis (strain ATCC PRA-98 / G3)</name>
    <dbReference type="NCBI Taxonomy" id="412133"/>
    <lineage>
        <taxon>Eukaryota</taxon>
        <taxon>Metamonada</taxon>
        <taxon>Parabasalia</taxon>
        <taxon>Trichomonadida</taxon>
        <taxon>Trichomonadidae</taxon>
        <taxon>Trichomonas</taxon>
    </lineage>
</organism>
<dbReference type="SMR" id="A2ESH4"/>
<feature type="region of interest" description="Disordered" evidence="2">
    <location>
        <begin position="271"/>
        <end position="475"/>
    </location>
</feature>
<name>A2ESH4_TRIV3</name>
<reference evidence="3" key="2">
    <citation type="journal article" date="2007" name="Science">
        <title>Draft genome sequence of the sexually transmitted pathogen Trichomonas vaginalis.</title>
        <authorList>
            <person name="Carlton J.M."/>
            <person name="Hirt R.P."/>
            <person name="Silva J.C."/>
            <person name="Delcher A.L."/>
            <person name="Schatz M."/>
            <person name="Zhao Q."/>
            <person name="Wortman J.R."/>
            <person name="Bidwell S.L."/>
            <person name="Alsmark U.C.M."/>
            <person name="Besteiro S."/>
            <person name="Sicheritz-Ponten T."/>
            <person name="Noel C.J."/>
            <person name="Dacks J.B."/>
            <person name="Foster P.G."/>
            <person name="Simillion C."/>
            <person name="Van de Peer Y."/>
            <person name="Miranda-Saavedra D."/>
            <person name="Barton G.J."/>
            <person name="Westrop G.D."/>
            <person name="Mueller S."/>
            <person name="Dessi D."/>
            <person name="Fiori P.L."/>
            <person name="Ren Q."/>
            <person name="Paulsen I."/>
            <person name="Zhang H."/>
            <person name="Bastida-Corcuera F.D."/>
            <person name="Simoes-Barbosa A."/>
            <person name="Brown M.T."/>
            <person name="Hayes R.D."/>
            <person name="Mukherjee M."/>
            <person name="Okumura C.Y."/>
            <person name="Schneider R."/>
            <person name="Smith A.J."/>
            <person name="Vanacova S."/>
            <person name="Villalvazo M."/>
            <person name="Haas B.J."/>
            <person name="Pertea M."/>
            <person name="Feldblyum T.V."/>
            <person name="Utterback T.R."/>
            <person name="Shu C.L."/>
            <person name="Osoegawa K."/>
            <person name="de Jong P.J."/>
            <person name="Hrdy I."/>
            <person name="Horvathova L."/>
            <person name="Zubacova Z."/>
            <person name="Dolezal P."/>
            <person name="Malik S.B."/>
            <person name="Logsdon J.M. Jr."/>
            <person name="Henze K."/>
            <person name="Gupta A."/>
            <person name="Wang C.C."/>
            <person name="Dunne R.L."/>
            <person name="Upcroft J.A."/>
            <person name="Upcroft P."/>
            <person name="White O."/>
            <person name="Salzberg S.L."/>
            <person name="Tang P."/>
            <person name="Chiu C.-H."/>
            <person name="Lee Y.-S."/>
            <person name="Embley T.M."/>
            <person name="Coombs G.H."/>
            <person name="Mottram J.C."/>
            <person name="Tachezy J."/>
            <person name="Fraser-Liggett C.M."/>
            <person name="Johnson P.J."/>
        </authorList>
    </citation>
    <scope>NUCLEOTIDE SEQUENCE [LARGE SCALE GENOMIC DNA]</scope>
    <source>
        <strain evidence="3">G3</strain>
    </source>
</reference>
<evidence type="ECO:0000256" key="1">
    <source>
        <dbReference type="ARBA" id="ARBA00008315"/>
    </source>
</evidence>
<feature type="compositionally biased region" description="Basic and acidic residues" evidence="2">
    <location>
        <begin position="428"/>
        <end position="439"/>
    </location>
</feature>
<gene>
    <name evidence="3" type="ORF">TVAG_417160</name>
</gene>